<keyword evidence="1" id="KW-1133">Transmembrane helix</keyword>
<gene>
    <name evidence="2" type="ORF">OBBRIDRAFT_664313</name>
</gene>
<dbReference type="AlphaFoldDB" id="A0A8E2ASB5"/>
<accession>A0A8E2ASB5</accession>
<dbReference type="EMBL" id="KV722426">
    <property type="protein sequence ID" value="OCH89468.1"/>
    <property type="molecule type" value="Genomic_DNA"/>
</dbReference>
<feature type="transmembrane region" description="Helical" evidence="1">
    <location>
        <begin position="69"/>
        <end position="89"/>
    </location>
</feature>
<keyword evidence="1" id="KW-0812">Transmembrane</keyword>
<evidence type="ECO:0000256" key="1">
    <source>
        <dbReference type="SAM" id="Phobius"/>
    </source>
</evidence>
<protein>
    <submittedName>
        <fullName evidence="2">Uncharacterized protein</fullName>
    </submittedName>
</protein>
<name>A0A8E2ASB5_9APHY</name>
<evidence type="ECO:0000313" key="2">
    <source>
        <dbReference type="EMBL" id="OCH89468.1"/>
    </source>
</evidence>
<keyword evidence="1" id="KW-0472">Membrane</keyword>
<dbReference type="Proteomes" id="UP000250043">
    <property type="component" value="Unassembled WGS sequence"/>
</dbReference>
<reference evidence="2 3" key="1">
    <citation type="submission" date="2016-07" db="EMBL/GenBank/DDBJ databases">
        <title>Draft genome of the white-rot fungus Obba rivulosa 3A-2.</title>
        <authorList>
            <consortium name="DOE Joint Genome Institute"/>
            <person name="Miettinen O."/>
            <person name="Riley R."/>
            <person name="Acob R."/>
            <person name="Barry K."/>
            <person name="Cullen D."/>
            <person name="De Vries R."/>
            <person name="Hainaut M."/>
            <person name="Hatakka A."/>
            <person name="Henrissat B."/>
            <person name="Hilden K."/>
            <person name="Kuo R."/>
            <person name="Labutti K."/>
            <person name="Lipzen A."/>
            <person name="Makela M.R."/>
            <person name="Sandor L."/>
            <person name="Spatafora J.W."/>
            <person name="Grigoriev I.V."/>
            <person name="Hibbett D.S."/>
        </authorList>
    </citation>
    <scope>NUCLEOTIDE SEQUENCE [LARGE SCALE GENOMIC DNA]</scope>
    <source>
        <strain evidence="2 3">3A-2</strain>
    </source>
</reference>
<organism evidence="2 3">
    <name type="scientific">Obba rivulosa</name>
    <dbReference type="NCBI Taxonomy" id="1052685"/>
    <lineage>
        <taxon>Eukaryota</taxon>
        <taxon>Fungi</taxon>
        <taxon>Dikarya</taxon>
        <taxon>Basidiomycota</taxon>
        <taxon>Agaricomycotina</taxon>
        <taxon>Agaricomycetes</taxon>
        <taxon>Polyporales</taxon>
        <taxon>Gelatoporiaceae</taxon>
        <taxon>Obba</taxon>
    </lineage>
</organism>
<keyword evidence="3" id="KW-1185">Reference proteome</keyword>
<evidence type="ECO:0000313" key="3">
    <source>
        <dbReference type="Proteomes" id="UP000250043"/>
    </source>
</evidence>
<sequence>MQGAARATPRGIIRGRGTKTADRLTKSCFACRGRLTRGEARQWPPDPPNPSNCIFDPRMLRGPTNSAQFLRTLQLSSISVLLLLSLLLLE</sequence>
<proteinExistence type="predicted"/>